<gene>
    <name evidence="1" type="ORF">PMAYCL1PPCAC_11463</name>
</gene>
<evidence type="ECO:0000313" key="2">
    <source>
        <dbReference type="Proteomes" id="UP001328107"/>
    </source>
</evidence>
<keyword evidence="2" id="KW-1185">Reference proteome</keyword>
<accession>A0AAN5C887</accession>
<protein>
    <submittedName>
        <fullName evidence="1">Uncharacterized protein</fullName>
    </submittedName>
</protein>
<dbReference type="EMBL" id="BTRK01000003">
    <property type="protein sequence ID" value="GMR41268.1"/>
    <property type="molecule type" value="Genomic_DNA"/>
</dbReference>
<reference evidence="2" key="1">
    <citation type="submission" date="2022-10" db="EMBL/GenBank/DDBJ databases">
        <title>Genome assembly of Pristionchus species.</title>
        <authorList>
            <person name="Yoshida K."/>
            <person name="Sommer R.J."/>
        </authorList>
    </citation>
    <scope>NUCLEOTIDE SEQUENCE [LARGE SCALE GENOMIC DNA]</scope>
    <source>
        <strain evidence="2">RS5460</strain>
    </source>
</reference>
<evidence type="ECO:0000313" key="1">
    <source>
        <dbReference type="EMBL" id="GMR41268.1"/>
    </source>
</evidence>
<sequence length="76" mass="8653">DYNKSELLHFASHLSHATFFHFSISSSFAWHSSLSRSISSESLDTFSESRRMLVERSSIIPLFSSNSLRSFSISFS</sequence>
<dbReference type="Proteomes" id="UP001328107">
    <property type="component" value="Unassembled WGS sequence"/>
</dbReference>
<proteinExistence type="predicted"/>
<name>A0AAN5C887_9BILA</name>
<feature type="non-terminal residue" evidence="1">
    <location>
        <position position="1"/>
    </location>
</feature>
<organism evidence="1 2">
    <name type="scientific">Pristionchus mayeri</name>
    <dbReference type="NCBI Taxonomy" id="1317129"/>
    <lineage>
        <taxon>Eukaryota</taxon>
        <taxon>Metazoa</taxon>
        <taxon>Ecdysozoa</taxon>
        <taxon>Nematoda</taxon>
        <taxon>Chromadorea</taxon>
        <taxon>Rhabditida</taxon>
        <taxon>Rhabditina</taxon>
        <taxon>Diplogasteromorpha</taxon>
        <taxon>Diplogasteroidea</taxon>
        <taxon>Neodiplogasteridae</taxon>
        <taxon>Pristionchus</taxon>
    </lineage>
</organism>
<comment type="caution">
    <text evidence="1">The sequence shown here is derived from an EMBL/GenBank/DDBJ whole genome shotgun (WGS) entry which is preliminary data.</text>
</comment>
<dbReference type="AlphaFoldDB" id="A0AAN5C887"/>